<feature type="region of interest" description="Disordered" evidence="1">
    <location>
        <begin position="65"/>
        <end position="112"/>
    </location>
</feature>
<name>A0A177G6Z3_9PROT</name>
<comment type="caution">
    <text evidence="2">The sequence shown here is derived from an EMBL/GenBank/DDBJ whole genome shotgun (WGS) entry which is preliminary data.</text>
</comment>
<evidence type="ECO:0000313" key="2">
    <source>
        <dbReference type="EMBL" id="OAG75014.1"/>
    </source>
</evidence>
<organism evidence="2 3">
    <name type="scientific">Acetobacter malorum</name>
    <dbReference type="NCBI Taxonomy" id="178901"/>
    <lineage>
        <taxon>Bacteria</taxon>
        <taxon>Pseudomonadati</taxon>
        <taxon>Pseudomonadota</taxon>
        <taxon>Alphaproteobacteria</taxon>
        <taxon>Acetobacterales</taxon>
        <taxon>Acetobacteraceae</taxon>
        <taxon>Acetobacter</taxon>
    </lineage>
</organism>
<feature type="compositionally biased region" description="Low complexity" evidence="1">
    <location>
        <begin position="86"/>
        <end position="102"/>
    </location>
</feature>
<dbReference type="EMBL" id="LVHD01000171">
    <property type="protein sequence ID" value="OAG75014.1"/>
    <property type="molecule type" value="Genomic_DNA"/>
</dbReference>
<dbReference type="AlphaFoldDB" id="A0A177G6Z3"/>
<evidence type="ECO:0008006" key="4">
    <source>
        <dbReference type="Google" id="ProtNLM"/>
    </source>
</evidence>
<dbReference type="Pfam" id="PF11231">
    <property type="entry name" value="DUF3034"/>
    <property type="match status" value="1"/>
</dbReference>
<sequence length="383" mass="41002">MLRNKVGRMGFQRRKQVTQVLLILQNSATTFGLRLKSLRELFAPVLAASALVVFVQNARAQTSSAAASSAGKATGSTPRVTLAPVAAQPASSSTGTAQASSGEAPDEPDAGLTFDKIFDGQRTLGTSGLSSLEGSSGGGIASWATIGGYGSKKSMGMAFHYSYVSLTNYTDQNVGAVMGFYDRVEISYAHNFFRTGSTGRKLGIGHGYQFDLDTGGIKVRLFGHVLDKTLLPQVAVGAMYKHDGDAKVIHAVGSKHTDGADVYIAATKLFPKLGLLVDTTMRLTKGNQWGILGFGGDRNDNYYPQFEGSLGYLPSFIPGLVVGVEYRTKPRNQNFTPESNWFDVYASYFVNKHLNITAAYVSLGTIATYRNQTGAYVSLQTGF</sequence>
<reference evidence="2 3" key="1">
    <citation type="submission" date="2016-03" db="EMBL/GenBank/DDBJ databases">
        <title>Draft genome sequence of Acetobacter malorum CECT 7742, a strain isolated from strawberry vinegar.</title>
        <authorList>
            <person name="Sainz F."/>
            <person name="Mas A."/>
            <person name="Torija M.J."/>
        </authorList>
    </citation>
    <scope>NUCLEOTIDE SEQUENCE [LARGE SCALE GENOMIC DNA]</scope>
    <source>
        <strain evidence="2 3">CECT 7742</strain>
    </source>
</reference>
<proteinExistence type="predicted"/>
<accession>A0A177G6Z3</accession>
<evidence type="ECO:0000313" key="3">
    <source>
        <dbReference type="Proteomes" id="UP000077349"/>
    </source>
</evidence>
<dbReference type="STRING" id="178901.AmDm5_1799"/>
<protein>
    <recommendedName>
        <fullName evidence="4">DUF3034 family protein</fullName>
    </recommendedName>
</protein>
<dbReference type="PATRIC" id="fig|178901.16.peg.4138"/>
<feature type="compositionally biased region" description="Low complexity" evidence="1">
    <location>
        <begin position="65"/>
        <end position="77"/>
    </location>
</feature>
<evidence type="ECO:0000256" key="1">
    <source>
        <dbReference type="SAM" id="MobiDB-lite"/>
    </source>
</evidence>
<gene>
    <name evidence="2" type="ORF">Amal_03825</name>
</gene>
<dbReference type="InterPro" id="IPR021393">
    <property type="entry name" value="DUF3034"/>
</dbReference>
<dbReference type="Proteomes" id="UP000077349">
    <property type="component" value="Unassembled WGS sequence"/>
</dbReference>